<protein>
    <submittedName>
        <fullName evidence="1">Uncharacterized protein</fullName>
    </submittedName>
</protein>
<proteinExistence type="predicted"/>
<name>A0ACB8RQG9_9AGAM</name>
<evidence type="ECO:0000313" key="1">
    <source>
        <dbReference type="EMBL" id="KAI0046333.1"/>
    </source>
</evidence>
<gene>
    <name evidence="1" type="ORF">FA95DRAFT_1560206</name>
</gene>
<keyword evidence="2" id="KW-1185">Reference proteome</keyword>
<dbReference type="EMBL" id="MU275928">
    <property type="protein sequence ID" value="KAI0046333.1"/>
    <property type="molecule type" value="Genomic_DNA"/>
</dbReference>
<reference evidence="1" key="1">
    <citation type="submission" date="2021-02" db="EMBL/GenBank/DDBJ databases">
        <authorList>
            <consortium name="DOE Joint Genome Institute"/>
            <person name="Ahrendt S."/>
            <person name="Looney B.P."/>
            <person name="Miyauchi S."/>
            <person name="Morin E."/>
            <person name="Drula E."/>
            <person name="Courty P.E."/>
            <person name="Chicoki N."/>
            <person name="Fauchery L."/>
            <person name="Kohler A."/>
            <person name="Kuo A."/>
            <person name="Labutti K."/>
            <person name="Pangilinan J."/>
            <person name="Lipzen A."/>
            <person name="Riley R."/>
            <person name="Andreopoulos W."/>
            <person name="He G."/>
            <person name="Johnson J."/>
            <person name="Barry K.W."/>
            <person name="Grigoriev I.V."/>
            <person name="Nagy L."/>
            <person name="Hibbett D."/>
            <person name="Henrissat B."/>
            <person name="Matheny P.B."/>
            <person name="Labbe J."/>
            <person name="Martin F."/>
        </authorList>
    </citation>
    <scope>NUCLEOTIDE SEQUENCE</scope>
    <source>
        <strain evidence="1">FP105234-sp</strain>
    </source>
</reference>
<accession>A0ACB8RQG9</accession>
<dbReference type="Proteomes" id="UP000814033">
    <property type="component" value="Unassembled WGS sequence"/>
</dbReference>
<reference evidence="1" key="2">
    <citation type="journal article" date="2022" name="New Phytol.">
        <title>Evolutionary transition to the ectomycorrhizal habit in the genomes of a hyperdiverse lineage of mushroom-forming fungi.</title>
        <authorList>
            <person name="Looney B."/>
            <person name="Miyauchi S."/>
            <person name="Morin E."/>
            <person name="Drula E."/>
            <person name="Courty P.E."/>
            <person name="Kohler A."/>
            <person name="Kuo A."/>
            <person name="LaButti K."/>
            <person name="Pangilinan J."/>
            <person name="Lipzen A."/>
            <person name="Riley R."/>
            <person name="Andreopoulos W."/>
            <person name="He G."/>
            <person name="Johnson J."/>
            <person name="Nolan M."/>
            <person name="Tritt A."/>
            <person name="Barry K.W."/>
            <person name="Grigoriev I.V."/>
            <person name="Nagy L.G."/>
            <person name="Hibbett D."/>
            <person name="Henrissat B."/>
            <person name="Matheny P.B."/>
            <person name="Labbe J."/>
            <person name="Martin F.M."/>
        </authorList>
    </citation>
    <scope>NUCLEOTIDE SEQUENCE</scope>
    <source>
        <strain evidence="1">FP105234-sp</strain>
    </source>
</reference>
<comment type="caution">
    <text evidence="1">The sequence shown here is derived from an EMBL/GenBank/DDBJ whole genome shotgun (WGS) entry which is preliminary data.</text>
</comment>
<evidence type="ECO:0000313" key="2">
    <source>
        <dbReference type="Proteomes" id="UP000814033"/>
    </source>
</evidence>
<organism evidence="1 2">
    <name type="scientific">Auriscalpium vulgare</name>
    <dbReference type="NCBI Taxonomy" id="40419"/>
    <lineage>
        <taxon>Eukaryota</taxon>
        <taxon>Fungi</taxon>
        <taxon>Dikarya</taxon>
        <taxon>Basidiomycota</taxon>
        <taxon>Agaricomycotina</taxon>
        <taxon>Agaricomycetes</taxon>
        <taxon>Russulales</taxon>
        <taxon>Auriscalpiaceae</taxon>
        <taxon>Auriscalpium</taxon>
    </lineage>
</organism>
<sequence>MSPSFIRTSLVLLAISLPGLAIPAAYHVDPAGRPHVGITPGRRHRPSSTPAKRSRPSPILAARKNYVASIHLRSPKPTKDPLPRRPRPSLGRRQAPADPGATVIVNMIPVQPTAEPAQPTTTPTDSPAAPAPAASTAPAPAASTAPAPAASTAAPTTASSDPPAGPTTVSSNAAASDVVLNSQLPLVTPVPSLYPTDAVMAPFVHHPEVPDGSPTLHKSKVAAIAAILSVLVGLVILITVVKLTSNAIRRHKHPIGKYTEHFGSEDGLIPKGAMRNEKHDFVVTSPDGSETSVSSDDGSPSPLRFDSRRILVSDPPKFELPAPPVPPIPMQYTQLLSPTANLVQQNLVPNRASTASGTLTVSTTSTELSSEARPASEAESSAERTHRRMRSAPVSVAWSVRQSSTLSTAGGGEEGYWDSLDVCGRPESTVTMPGRSSRTRSMDVTASKW</sequence>